<protein>
    <submittedName>
        <fullName evidence="2">Uncharacterized protein</fullName>
    </submittedName>
</protein>
<dbReference type="GeneID" id="300578330"/>
<sequence>MPENGIASQRQRRNVQSSPVQSSPVQSSSLASGNGHELVHVNVREARPSWHQASVLPRGGG</sequence>
<reference evidence="2 3" key="1">
    <citation type="submission" date="2018-01" db="EMBL/GenBank/DDBJ databases">
        <title>Genome characterization of the sugarcane-associated fungus Trichoderma ghanense CCMA-1212 and their application in lignocelulose bioconversion.</title>
        <authorList>
            <person name="Steindorff A.S."/>
            <person name="Mendes T.D."/>
            <person name="Vilela E.S.D."/>
            <person name="Rodrigues D.S."/>
            <person name="Formighieri E.F."/>
            <person name="Melo I.S."/>
            <person name="Favaro L.C.L."/>
        </authorList>
    </citation>
    <scope>NUCLEOTIDE SEQUENCE [LARGE SCALE GENOMIC DNA]</scope>
    <source>
        <strain evidence="2 3">CCMA-1212</strain>
    </source>
</reference>
<accession>A0ABY2H2R2</accession>
<feature type="compositionally biased region" description="Low complexity" evidence="1">
    <location>
        <begin position="14"/>
        <end position="29"/>
    </location>
</feature>
<keyword evidence="3" id="KW-1185">Reference proteome</keyword>
<dbReference type="EMBL" id="PPTA01000009">
    <property type="protein sequence ID" value="TFB01363.1"/>
    <property type="molecule type" value="Genomic_DNA"/>
</dbReference>
<organism evidence="2 3">
    <name type="scientific">Trichoderma ghanense</name>
    <dbReference type="NCBI Taxonomy" id="65468"/>
    <lineage>
        <taxon>Eukaryota</taxon>
        <taxon>Fungi</taxon>
        <taxon>Dikarya</taxon>
        <taxon>Ascomycota</taxon>
        <taxon>Pezizomycotina</taxon>
        <taxon>Sordariomycetes</taxon>
        <taxon>Hypocreomycetidae</taxon>
        <taxon>Hypocreales</taxon>
        <taxon>Hypocreaceae</taxon>
        <taxon>Trichoderma</taxon>
    </lineage>
</organism>
<dbReference type="Proteomes" id="UP001642720">
    <property type="component" value="Unassembled WGS sequence"/>
</dbReference>
<evidence type="ECO:0000313" key="3">
    <source>
        <dbReference type="Proteomes" id="UP001642720"/>
    </source>
</evidence>
<feature type="compositionally biased region" description="Basic and acidic residues" evidence="1">
    <location>
        <begin position="37"/>
        <end position="48"/>
    </location>
</feature>
<evidence type="ECO:0000256" key="1">
    <source>
        <dbReference type="SAM" id="MobiDB-lite"/>
    </source>
</evidence>
<comment type="caution">
    <text evidence="2">The sequence shown here is derived from an EMBL/GenBank/DDBJ whole genome shotgun (WGS) entry which is preliminary data.</text>
</comment>
<gene>
    <name evidence="2" type="ORF">CCMA1212_006673</name>
</gene>
<evidence type="ECO:0000313" key="2">
    <source>
        <dbReference type="EMBL" id="TFB01363.1"/>
    </source>
</evidence>
<proteinExistence type="predicted"/>
<feature type="region of interest" description="Disordered" evidence="1">
    <location>
        <begin position="1"/>
        <end position="61"/>
    </location>
</feature>
<dbReference type="RefSeq" id="XP_073557564.1">
    <property type="nucleotide sequence ID" value="XM_073703880.1"/>
</dbReference>
<name>A0ABY2H2R2_9HYPO</name>